<dbReference type="EMBL" id="WOFV02000004">
    <property type="protein sequence ID" value="NAS16749.1"/>
    <property type="molecule type" value="Genomic_DNA"/>
</dbReference>
<protein>
    <submittedName>
        <fullName evidence="1">Uncharacterized protein</fullName>
    </submittedName>
</protein>
<dbReference type="RefSeq" id="WP_024041131.1">
    <property type="nucleotide sequence ID" value="NZ_BKBC01000007.1"/>
</dbReference>
<gene>
    <name evidence="1" type="ORF">CBU02nite_08160</name>
    <name evidence="2" type="ORF">GND98_002360</name>
</gene>
<dbReference type="InterPro" id="IPR046271">
    <property type="entry name" value="DUF6304"/>
</dbReference>
<dbReference type="AlphaFoldDB" id="A0A3R9DRJ1"/>
<reference evidence="1 3" key="1">
    <citation type="submission" date="2019-07" db="EMBL/GenBank/DDBJ databases">
        <title>Whole genome shotgun sequence of Clostridium butyricum NBRC 3858.</title>
        <authorList>
            <person name="Hosoyama A."/>
            <person name="Uohara A."/>
            <person name="Ohji S."/>
            <person name="Ichikawa N."/>
        </authorList>
    </citation>
    <scope>NUCLEOTIDE SEQUENCE [LARGE SCALE GENOMIC DNA]</scope>
    <source>
        <strain evidence="1 3">NBRC 3858</strain>
    </source>
</reference>
<sequence>MVSLKYPAIYTDSIGCEKCTVYLCDKNFQLKVRGFDFYSDQYDFDFYCEDINETKKHFYLKDNELIDYVLDIRIKVPIIYNNTEYIEKAILRIERQKNYYNNRLIIDKKNTEECIATGVNFKNIIYNLKSILPNEYEIKTDTRQLLAI</sequence>
<dbReference type="EMBL" id="BKBC01000007">
    <property type="protein sequence ID" value="GEQ20310.1"/>
    <property type="molecule type" value="Genomic_DNA"/>
</dbReference>
<evidence type="ECO:0000313" key="3">
    <source>
        <dbReference type="Proteomes" id="UP000321089"/>
    </source>
</evidence>
<evidence type="ECO:0000313" key="4">
    <source>
        <dbReference type="Proteomes" id="UP000474042"/>
    </source>
</evidence>
<evidence type="ECO:0000313" key="1">
    <source>
        <dbReference type="EMBL" id="GEQ20310.1"/>
    </source>
</evidence>
<name>A0A3R9DRJ1_CLOBU</name>
<accession>A0A3R9DRJ1</accession>
<dbReference type="Pfam" id="PF19822">
    <property type="entry name" value="DUF6304"/>
    <property type="match status" value="1"/>
</dbReference>
<organism evidence="1 3">
    <name type="scientific">Clostridium butyricum</name>
    <dbReference type="NCBI Taxonomy" id="1492"/>
    <lineage>
        <taxon>Bacteria</taxon>
        <taxon>Bacillati</taxon>
        <taxon>Bacillota</taxon>
        <taxon>Clostridia</taxon>
        <taxon>Eubacteriales</taxon>
        <taxon>Clostridiaceae</taxon>
        <taxon>Clostridium</taxon>
    </lineage>
</organism>
<evidence type="ECO:0000313" key="2">
    <source>
        <dbReference type="EMBL" id="NAS16749.1"/>
    </source>
</evidence>
<reference evidence="2 4" key="2">
    <citation type="submission" date="2020-01" db="EMBL/GenBank/DDBJ databases">
        <title>Genome sequence of a 1,3-propanediol producer, Clostridium butyricum S3.</title>
        <authorList>
            <person name="Zhou J."/>
        </authorList>
    </citation>
    <scope>NUCLEOTIDE SEQUENCE [LARGE SCALE GENOMIC DNA]</scope>
    <source>
        <strain evidence="2 4">S3</strain>
    </source>
</reference>
<dbReference type="Proteomes" id="UP000474042">
    <property type="component" value="Unassembled WGS sequence"/>
</dbReference>
<proteinExistence type="predicted"/>
<dbReference type="OrthoDB" id="1907053at2"/>
<dbReference type="KEGG" id="cbut:ATN24_12300"/>
<comment type="caution">
    <text evidence="1">The sequence shown here is derived from an EMBL/GenBank/DDBJ whole genome shotgun (WGS) entry which is preliminary data.</text>
</comment>
<dbReference type="Proteomes" id="UP000321089">
    <property type="component" value="Unassembled WGS sequence"/>
</dbReference>